<keyword evidence="3" id="KW-1185">Reference proteome</keyword>
<dbReference type="RefSeq" id="WP_154715964.1">
    <property type="nucleotide sequence ID" value="NZ_LT837803.1"/>
</dbReference>
<evidence type="ECO:0000313" key="2">
    <source>
        <dbReference type="EMBL" id="SMB22403.1"/>
    </source>
</evidence>
<evidence type="ECO:0000259" key="1">
    <source>
        <dbReference type="SMART" id="SM00382"/>
    </source>
</evidence>
<dbReference type="SMART" id="SM00382">
    <property type="entry name" value="AAA"/>
    <property type="match status" value="1"/>
</dbReference>
<gene>
    <name evidence="2" type="ORF">SDENCHOL_10574</name>
</gene>
<accession>A0A7Z7HPU0</accession>
<dbReference type="InterPro" id="IPR027417">
    <property type="entry name" value="P-loop_NTPase"/>
</dbReference>
<proteinExistence type="predicted"/>
<dbReference type="EMBL" id="LT837803">
    <property type="protein sequence ID" value="SMB22403.1"/>
    <property type="molecule type" value="Genomic_DNA"/>
</dbReference>
<feature type="domain" description="AAA+ ATPase" evidence="1">
    <location>
        <begin position="89"/>
        <end position="224"/>
    </location>
</feature>
<sequence length="265" mass="28616">MPCPDIVADLERFPDKISVVNAGSLHLQYNPEGKILSCIDTDLGEAYYHAADVGQLPDYEICTPMRMLFNWSCAMHGVLMVHAAAVGKHGIGALIVGKSGAGKSTTALQCLLNGLDYLGDDYVAVNSDDGTVHHLYRGCKVMDDALERLPVLAPHVIMHNRPNRKSVVILDDTLGALVPSFRLVAIIRPRVAKAAGSNFSPLSPRQAVAEFAASTILQMPGTGSYMLRELSKLCARVSAFEMSLSTEPAEIAQALDDFLQQYSTT</sequence>
<dbReference type="InterPro" id="IPR003593">
    <property type="entry name" value="AAA+_ATPase"/>
</dbReference>
<dbReference type="Gene3D" id="3.40.50.300">
    <property type="entry name" value="P-loop containing nucleotide triphosphate hydrolases"/>
    <property type="match status" value="1"/>
</dbReference>
<evidence type="ECO:0000313" key="3">
    <source>
        <dbReference type="Proteomes" id="UP000242886"/>
    </source>
</evidence>
<dbReference type="Proteomes" id="UP000242886">
    <property type="component" value="Chromosome SDENCHOL"/>
</dbReference>
<dbReference type="AlphaFoldDB" id="A0A7Z7HPU0"/>
<organism evidence="2 3">
    <name type="scientific">Sterolibacterium denitrificans</name>
    <dbReference type="NCBI Taxonomy" id="157592"/>
    <lineage>
        <taxon>Bacteria</taxon>
        <taxon>Pseudomonadati</taxon>
        <taxon>Pseudomonadota</taxon>
        <taxon>Betaproteobacteria</taxon>
        <taxon>Nitrosomonadales</taxon>
        <taxon>Sterolibacteriaceae</taxon>
        <taxon>Sterolibacterium</taxon>
    </lineage>
</organism>
<dbReference type="SUPFAM" id="SSF53795">
    <property type="entry name" value="PEP carboxykinase-like"/>
    <property type="match status" value="1"/>
</dbReference>
<name>A0A7Z7HPU0_9PROT</name>
<reference evidence="2" key="1">
    <citation type="submission" date="2017-03" db="EMBL/GenBank/DDBJ databases">
        <authorList>
            <consortium name="AG Boll"/>
        </authorList>
    </citation>
    <scope>NUCLEOTIDE SEQUENCE [LARGE SCALE GENOMIC DNA]</scope>
    <source>
        <strain evidence="2">Chol</strain>
    </source>
</reference>
<protein>
    <recommendedName>
        <fullName evidence="1">AAA+ ATPase domain-containing protein</fullName>
    </recommendedName>
</protein>